<evidence type="ECO:0000256" key="4">
    <source>
        <dbReference type="ARBA" id="ARBA00016377"/>
    </source>
</evidence>
<dbReference type="Proteomes" id="UP000315700">
    <property type="component" value="Chromosome"/>
</dbReference>
<dbReference type="GO" id="GO:0005829">
    <property type="term" value="C:cytosol"/>
    <property type="evidence" value="ECO:0007669"/>
    <property type="project" value="TreeGrafter"/>
</dbReference>
<sequence>MKKSPRKVLAEGRYLRMVTENGWEYAERSRGLDAVAVIAVTDANELILTEQFRVPLKKQVLDLPAGLVGDDEDGEDLVVAAKRELEEETGYRAARMKKVFSGPTSAGLSSEVVNLFLATGIRKIGDGGGVADEAIVVHHVPLEMALPWLRRYERRAGGMVSPNVIAALALIGS</sequence>
<dbReference type="InterPro" id="IPR000086">
    <property type="entry name" value="NUDIX_hydrolase_dom"/>
</dbReference>
<evidence type="ECO:0000313" key="10">
    <source>
        <dbReference type="Proteomes" id="UP000315700"/>
    </source>
</evidence>
<dbReference type="PROSITE" id="PS00893">
    <property type="entry name" value="NUDIX_BOX"/>
    <property type="match status" value="1"/>
</dbReference>
<gene>
    <name evidence="9" type="primary">nudF</name>
    <name evidence="9" type="ORF">Pan44_30240</name>
</gene>
<comment type="catalytic activity">
    <reaction evidence="1">
        <text>GDP-alpha-D-mannose + H2O = alpha-D-mannose 1-phosphate + GMP + 2 H(+)</text>
        <dbReference type="Rhea" id="RHEA:27978"/>
        <dbReference type="ChEBI" id="CHEBI:15377"/>
        <dbReference type="ChEBI" id="CHEBI:15378"/>
        <dbReference type="ChEBI" id="CHEBI:57527"/>
        <dbReference type="ChEBI" id="CHEBI:58115"/>
        <dbReference type="ChEBI" id="CHEBI:58409"/>
    </reaction>
</comment>
<dbReference type="RefSeq" id="WP_145030787.1">
    <property type="nucleotide sequence ID" value="NZ_CP036271.1"/>
</dbReference>
<name>A0A517SFT5_9PLAN</name>
<dbReference type="InParanoid" id="A0A517SFT5"/>
<dbReference type="KEGG" id="ccos:Pan44_30240"/>
<dbReference type="FunCoup" id="A0A517SFT5">
    <property type="interactions" value="333"/>
</dbReference>
<dbReference type="InterPro" id="IPR015797">
    <property type="entry name" value="NUDIX_hydrolase-like_dom_sf"/>
</dbReference>
<evidence type="ECO:0000256" key="5">
    <source>
        <dbReference type="ARBA" id="ARBA00022801"/>
    </source>
</evidence>
<evidence type="ECO:0000256" key="2">
    <source>
        <dbReference type="ARBA" id="ARBA00001946"/>
    </source>
</evidence>
<dbReference type="Pfam" id="PF00293">
    <property type="entry name" value="NUDIX"/>
    <property type="match status" value="1"/>
</dbReference>
<dbReference type="GO" id="GO:0006753">
    <property type="term" value="P:nucleoside phosphate metabolic process"/>
    <property type="evidence" value="ECO:0007669"/>
    <property type="project" value="TreeGrafter"/>
</dbReference>
<protein>
    <recommendedName>
        <fullName evidence="4">GDP-mannose pyrophosphatase</fullName>
    </recommendedName>
    <alternativeName>
        <fullName evidence="6">GDP-mannose hydrolase</fullName>
    </alternativeName>
    <alternativeName>
        <fullName evidence="7">GDPMK</fullName>
    </alternativeName>
</protein>
<dbReference type="PROSITE" id="PS51462">
    <property type="entry name" value="NUDIX"/>
    <property type="match status" value="1"/>
</dbReference>
<dbReference type="GO" id="GO:0016787">
    <property type="term" value="F:hydrolase activity"/>
    <property type="evidence" value="ECO:0007669"/>
    <property type="project" value="UniProtKB-KW"/>
</dbReference>
<dbReference type="InterPro" id="IPR020084">
    <property type="entry name" value="NUDIX_hydrolase_CS"/>
</dbReference>
<evidence type="ECO:0000313" key="9">
    <source>
        <dbReference type="EMBL" id="QDT54983.1"/>
    </source>
</evidence>
<comment type="cofactor">
    <cofactor evidence="2">
        <name>Mg(2+)</name>
        <dbReference type="ChEBI" id="CHEBI:18420"/>
    </cofactor>
</comment>
<dbReference type="OrthoDB" id="9806150at2"/>
<evidence type="ECO:0000256" key="6">
    <source>
        <dbReference type="ARBA" id="ARBA00032162"/>
    </source>
</evidence>
<keyword evidence="10" id="KW-1185">Reference proteome</keyword>
<feature type="domain" description="Nudix hydrolase" evidence="8">
    <location>
        <begin position="29"/>
        <end position="162"/>
    </location>
</feature>
<dbReference type="GO" id="GO:0019693">
    <property type="term" value="P:ribose phosphate metabolic process"/>
    <property type="evidence" value="ECO:0007669"/>
    <property type="project" value="TreeGrafter"/>
</dbReference>
<dbReference type="EMBL" id="CP036271">
    <property type="protein sequence ID" value="QDT54983.1"/>
    <property type="molecule type" value="Genomic_DNA"/>
</dbReference>
<dbReference type="CDD" id="cd03424">
    <property type="entry name" value="NUDIX_ADPRase_Nudt5_UGPPase_Nudt14"/>
    <property type="match status" value="1"/>
</dbReference>
<reference evidence="9 10" key="1">
    <citation type="submission" date="2019-02" db="EMBL/GenBank/DDBJ databases">
        <title>Deep-cultivation of Planctomycetes and their phenomic and genomic characterization uncovers novel biology.</title>
        <authorList>
            <person name="Wiegand S."/>
            <person name="Jogler M."/>
            <person name="Boedeker C."/>
            <person name="Pinto D."/>
            <person name="Vollmers J."/>
            <person name="Rivas-Marin E."/>
            <person name="Kohn T."/>
            <person name="Peeters S.H."/>
            <person name="Heuer A."/>
            <person name="Rast P."/>
            <person name="Oberbeckmann S."/>
            <person name="Bunk B."/>
            <person name="Jeske O."/>
            <person name="Meyerdierks A."/>
            <person name="Storesund J.E."/>
            <person name="Kallscheuer N."/>
            <person name="Luecker S."/>
            <person name="Lage O.M."/>
            <person name="Pohl T."/>
            <person name="Merkel B.J."/>
            <person name="Hornburger P."/>
            <person name="Mueller R.-W."/>
            <person name="Bruemmer F."/>
            <person name="Labrenz M."/>
            <person name="Spormann A.M."/>
            <person name="Op den Camp H."/>
            <person name="Overmann J."/>
            <person name="Amann R."/>
            <person name="Jetten M.S.M."/>
            <person name="Mascher T."/>
            <person name="Medema M.H."/>
            <person name="Devos D.P."/>
            <person name="Kaster A.-K."/>
            <person name="Ovreas L."/>
            <person name="Rohde M."/>
            <person name="Galperin M.Y."/>
            <person name="Jogler C."/>
        </authorList>
    </citation>
    <scope>NUCLEOTIDE SEQUENCE [LARGE SCALE GENOMIC DNA]</scope>
    <source>
        <strain evidence="9 10">Pan44</strain>
    </source>
</reference>
<comment type="similarity">
    <text evidence="3">Belongs to the Nudix hydrolase family. NudK subfamily.</text>
</comment>
<dbReference type="SUPFAM" id="SSF55811">
    <property type="entry name" value="Nudix"/>
    <property type="match status" value="1"/>
</dbReference>
<organism evidence="9 10">
    <name type="scientific">Caulifigura coniformis</name>
    <dbReference type="NCBI Taxonomy" id="2527983"/>
    <lineage>
        <taxon>Bacteria</taxon>
        <taxon>Pseudomonadati</taxon>
        <taxon>Planctomycetota</taxon>
        <taxon>Planctomycetia</taxon>
        <taxon>Planctomycetales</taxon>
        <taxon>Planctomycetaceae</taxon>
        <taxon>Caulifigura</taxon>
    </lineage>
</organism>
<accession>A0A517SFT5</accession>
<evidence type="ECO:0000259" key="8">
    <source>
        <dbReference type="PROSITE" id="PS51462"/>
    </source>
</evidence>
<dbReference type="PANTHER" id="PTHR11839">
    <property type="entry name" value="UDP/ADP-SUGAR PYROPHOSPHATASE"/>
    <property type="match status" value="1"/>
</dbReference>
<dbReference type="Gene3D" id="3.90.79.10">
    <property type="entry name" value="Nucleoside Triphosphate Pyrophosphohydrolase"/>
    <property type="match status" value="1"/>
</dbReference>
<keyword evidence="5 9" id="KW-0378">Hydrolase</keyword>
<dbReference type="AlphaFoldDB" id="A0A517SFT5"/>
<evidence type="ECO:0000256" key="1">
    <source>
        <dbReference type="ARBA" id="ARBA00000847"/>
    </source>
</evidence>
<evidence type="ECO:0000256" key="3">
    <source>
        <dbReference type="ARBA" id="ARBA00007275"/>
    </source>
</evidence>
<evidence type="ECO:0000256" key="7">
    <source>
        <dbReference type="ARBA" id="ARBA00032272"/>
    </source>
</evidence>
<dbReference type="PANTHER" id="PTHR11839:SF18">
    <property type="entry name" value="NUDIX HYDROLASE DOMAIN-CONTAINING PROTEIN"/>
    <property type="match status" value="1"/>
</dbReference>
<proteinExistence type="inferred from homology"/>